<evidence type="ECO:0000256" key="6">
    <source>
        <dbReference type="SAM" id="SignalP"/>
    </source>
</evidence>
<feature type="signal peptide" evidence="6">
    <location>
        <begin position="1"/>
        <end position="20"/>
    </location>
</feature>
<keyword evidence="5" id="KW-0788">Thiol protease</keyword>
<name>A0A1I3H3A6_9FLAO</name>
<dbReference type="PANTHER" id="PTHR47360">
    <property type="entry name" value="MUREIN DD-ENDOPEPTIDASE MEPS/MUREIN LD-CARBOXYPEPTIDASE"/>
    <property type="match status" value="1"/>
</dbReference>
<dbReference type="STRING" id="1125876.SAMN05443292_2160"/>
<dbReference type="InterPro" id="IPR052062">
    <property type="entry name" value="Murein_DD/LD_carboxypeptidase"/>
</dbReference>
<dbReference type="PROSITE" id="PS51257">
    <property type="entry name" value="PROKAR_LIPOPROTEIN"/>
    <property type="match status" value="1"/>
</dbReference>
<keyword evidence="3 6" id="KW-0732">Signal</keyword>
<reference evidence="8 9" key="1">
    <citation type="submission" date="2016-10" db="EMBL/GenBank/DDBJ databases">
        <authorList>
            <person name="de Groot N.N."/>
        </authorList>
    </citation>
    <scope>NUCLEOTIDE SEQUENCE [LARGE SCALE GENOMIC DNA]</scope>
    <source>
        <strain evidence="8 9">DSM 26000</strain>
    </source>
</reference>
<protein>
    <submittedName>
        <fullName evidence="8">Lipoprotein Spr</fullName>
    </submittedName>
</protein>
<dbReference type="Pfam" id="PF00877">
    <property type="entry name" value="NLPC_P60"/>
    <property type="match status" value="1"/>
</dbReference>
<evidence type="ECO:0000256" key="2">
    <source>
        <dbReference type="ARBA" id="ARBA00022670"/>
    </source>
</evidence>
<comment type="similarity">
    <text evidence="1">Belongs to the peptidase C40 family.</text>
</comment>
<gene>
    <name evidence="8" type="ORF">SAMN05443292_2160</name>
</gene>
<evidence type="ECO:0000256" key="5">
    <source>
        <dbReference type="ARBA" id="ARBA00022807"/>
    </source>
</evidence>
<dbReference type="Proteomes" id="UP000198931">
    <property type="component" value="Unassembled WGS sequence"/>
</dbReference>
<dbReference type="AlphaFoldDB" id="A0A1I3H3A6"/>
<dbReference type="RefSeq" id="WP_090080417.1">
    <property type="nucleotide sequence ID" value="NZ_FOQT01000003.1"/>
</dbReference>
<organism evidence="8 9">
    <name type="scientific">Halpernia frigidisoli</name>
    <dbReference type="NCBI Taxonomy" id="1125876"/>
    <lineage>
        <taxon>Bacteria</taxon>
        <taxon>Pseudomonadati</taxon>
        <taxon>Bacteroidota</taxon>
        <taxon>Flavobacteriia</taxon>
        <taxon>Flavobacteriales</taxon>
        <taxon>Weeksellaceae</taxon>
        <taxon>Chryseobacterium group</taxon>
        <taxon>Halpernia</taxon>
    </lineage>
</organism>
<dbReference type="InterPro" id="IPR000064">
    <property type="entry name" value="NLP_P60_dom"/>
</dbReference>
<dbReference type="GO" id="GO:0008234">
    <property type="term" value="F:cysteine-type peptidase activity"/>
    <property type="evidence" value="ECO:0007669"/>
    <property type="project" value="UniProtKB-KW"/>
</dbReference>
<evidence type="ECO:0000256" key="3">
    <source>
        <dbReference type="ARBA" id="ARBA00022729"/>
    </source>
</evidence>
<dbReference type="Gene3D" id="3.90.1720.10">
    <property type="entry name" value="endopeptidase domain like (from Nostoc punctiforme)"/>
    <property type="match status" value="1"/>
</dbReference>
<sequence length="230" mass="24916">MKKRILFYLATAFATFSLQSCVSNYVASAPNLYSAQYKSSAKLASIDSKKLENDKKELLSSFKENPALMVANVNSALKNEQIAKAIRHSKTIDGILSVAESYIGTPYRFGGMTRNGIDCSAFVLSVFGAAVGMNLPRVAASQATEGEAVSKEDLQKGDLVFFSHGGGRISHVGIVEEVTAEGEVKFIHAATSRGVMISSLFNDNYWTPKFMFAKRIINSTFGDSTNVAQN</sequence>
<dbReference type="GO" id="GO:0006508">
    <property type="term" value="P:proteolysis"/>
    <property type="evidence" value="ECO:0007669"/>
    <property type="project" value="UniProtKB-KW"/>
</dbReference>
<dbReference type="InterPro" id="IPR038765">
    <property type="entry name" value="Papain-like_cys_pep_sf"/>
</dbReference>
<dbReference type="OrthoDB" id="9807055at2"/>
<dbReference type="SUPFAM" id="SSF54001">
    <property type="entry name" value="Cysteine proteinases"/>
    <property type="match status" value="1"/>
</dbReference>
<evidence type="ECO:0000259" key="7">
    <source>
        <dbReference type="PROSITE" id="PS51935"/>
    </source>
</evidence>
<keyword evidence="4" id="KW-0378">Hydrolase</keyword>
<evidence type="ECO:0000256" key="1">
    <source>
        <dbReference type="ARBA" id="ARBA00007074"/>
    </source>
</evidence>
<dbReference type="EMBL" id="FOQT01000003">
    <property type="protein sequence ID" value="SFI30040.1"/>
    <property type="molecule type" value="Genomic_DNA"/>
</dbReference>
<feature type="domain" description="NlpC/P60" evidence="7">
    <location>
        <begin position="89"/>
        <end position="217"/>
    </location>
</feature>
<feature type="chain" id="PRO_5011733345" evidence="6">
    <location>
        <begin position="21"/>
        <end position="230"/>
    </location>
</feature>
<evidence type="ECO:0000313" key="9">
    <source>
        <dbReference type="Proteomes" id="UP000198931"/>
    </source>
</evidence>
<proteinExistence type="inferred from homology"/>
<dbReference type="PANTHER" id="PTHR47360:SF1">
    <property type="entry name" value="ENDOPEPTIDASE NLPC-RELATED"/>
    <property type="match status" value="1"/>
</dbReference>
<dbReference type="PROSITE" id="PS51935">
    <property type="entry name" value="NLPC_P60"/>
    <property type="match status" value="1"/>
</dbReference>
<keyword evidence="9" id="KW-1185">Reference proteome</keyword>
<keyword evidence="2" id="KW-0645">Protease</keyword>
<evidence type="ECO:0000256" key="4">
    <source>
        <dbReference type="ARBA" id="ARBA00022801"/>
    </source>
</evidence>
<keyword evidence="8" id="KW-0449">Lipoprotein</keyword>
<evidence type="ECO:0000313" key="8">
    <source>
        <dbReference type="EMBL" id="SFI30040.1"/>
    </source>
</evidence>
<accession>A0A1I3H3A6</accession>